<protein>
    <recommendedName>
        <fullName evidence="4">Transcription elongation factor GreB</fullName>
    </recommendedName>
    <alternativeName>
        <fullName evidence="4">Transcript cleavage factor GreB</fullName>
    </alternativeName>
</protein>
<dbReference type="Pfam" id="PF03449">
    <property type="entry name" value="GreA_GreB_N"/>
    <property type="match status" value="1"/>
</dbReference>
<dbReference type="PANTHER" id="PTHR30437">
    <property type="entry name" value="TRANSCRIPTION ELONGATION FACTOR GREA"/>
    <property type="match status" value="1"/>
</dbReference>
<feature type="region of interest" description="Disordered" evidence="5">
    <location>
        <begin position="160"/>
        <end position="193"/>
    </location>
</feature>
<dbReference type="EMBL" id="CP012159">
    <property type="protein sequence ID" value="AKT40058.1"/>
    <property type="molecule type" value="Genomic_DNA"/>
</dbReference>
<feature type="region of interest" description="Disordered" evidence="5">
    <location>
        <begin position="1"/>
        <end position="30"/>
    </location>
</feature>
<dbReference type="PIRSF" id="PIRSF006092">
    <property type="entry name" value="GreA_GreB"/>
    <property type="match status" value="1"/>
</dbReference>
<dbReference type="FunFam" id="3.10.50.30:FF:000001">
    <property type="entry name" value="Transcription elongation factor GreA"/>
    <property type="match status" value="1"/>
</dbReference>
<dbReference type="Gene3D" id="1.10.287.180">
    <property type="entry name" value="Transcription elongation factor, GreA/GreB, N-terminal domain"/>
    <property type="match status" value="1"/>
</dbReference>
<dbReference type="InterPro" id="IPR023459">
    <property type="entry name" value="Tscrpt_elong_fac_GreA/B_fam"/>
</dbReference>
<dbReference type="GO" id="GO:0003677">
    <property type="term" value="F:DNA binding"/>
    <property type="evidence" value="ECO:0007669"/>
    <property type="project" value="UniProtKB-UniRule"/>
</dbReference>
<dbReference type="Proteomes" id="UP000067626">
    <property type="component" value="Chromosome"/>
</dbReference>
<name>A0A0K1EHK9_CHOCO</name>
<dbReference type="GO" id="GO:0003746">
    <property type="term" value="F:translation elongation factor activity"/>
    <property type="evidence" value="ECO:0007669"/>
    <property type="project" value="UniProtKB-KW"/>
</dbReference>
<dbReference type="NCBIfam" id="TIGR01461">
    <property type="entry name" value="greB"/>
    <property type="match status" value="1"/>
</dbReference>
<dbReference type="OrthoDB" id="5511940at2"/>
<sequence length="193" mass="21512">MSNPNYITPAGARRLSEELGRLRSKDRPRTVQEVADAAAQGDRSENAEYIYGKRKLREIDRRMRYLTKRLESAMLVDPGQQRGNKVFFGATIDIEEESGARHTYQIVGEDETDSKSGKISWRSPVGRALLGKTAGDVVVVNRPVGDVELEILAVRYIPQVLPPRQPEPEVPVTADLDLSDDDDDDDDSEDDAS</sequence>
<dbReference type="FunFam" id="1.10.287.180:FF:000001">
    <property type="entry name" value="Transcription elongation factor GreA"/>
    <property type="match status" value="1"/>
</dbReference>
<dbReference type="GO" id="GO:0070063">
    <property type="term" value="F:RNA polymerase binding"/>
    <property type="evidence" value="ECO:0007669"/>
    <property type="project" value="InterPro"/>
</dbReference>
<dbReference type="HAMAP" id="MF_00105">
    <property type="entry name" value="GreA_GreB"/>
    <property type="match status" value="1"/>
</dbReference>
<dbReference type="PANTHER" id="PTHR30437:SF6">
    <property type="entry name" value="TRANSCRIPTION ELONGATION FACTOR GREB"/>
    <property type="match status" value="1"/>
</dbReference>
<dbReference type="InterPro" id="IPR036953">
    <property type="entry name" value="GreA/GreB_C_sf"/>
</dbReference>
<dbReference type="SUPFAM" id="SSF46557">
    <property type="entry name" value="GreA transcript cleavage protein, N-terminal domain"/>
    <property type="match status" value="1"/>
</dbReference>
<dbReference type="Pfam" id="PF01272">
    <property type="entry name" value="GreA_GreB"/>
    <property type="match status" value="1"/>
</dbReference>
<feature type="domain" description="Transcription elongation factor GreA/GreB C-terminal" evidence="6">
    <location>
        <begin position="83"/>
        <end position="156"/>
    </location>
</feature>
<dbReference type="Gene3D" id="3.10.50.30">
    <property type="entry name" value="Transcription elongation factor, GreA/GreB, C-terminal domain"/>
    <property type="match status" value="1"/>
</dbReference>
<evidence type="ECO:0000313" key="9">
    <source>
        <dbReference type="Proteomes" id="UP000067626"/>
    </source>
</evidence>
<dbReference type="InterPro" id="IPR018151">
    <property type="entry name" value="TF_GreA/GreB_CS"/>
</dbReference>
<accession>A0A0K1EHK9</accession>
<dbReference type="InterPro" id="IPR006358">
    <property type="entry name" value="Tscrpt_elong_fac_GreB"/>
</dbReference>
<dbReference type="NCBIfam" id="NF002506">
    <property type="entry name" value="PRK01885.1"/>
    <property type="match status" value="1"/>
</dbReference>
<evidence type="ECO:0000256" key="4">
    <source>
        <dbReference type="HAMAP-Rule" id="MF_00930"/>
    </source>
</evidence>
<dbReference type="HAMAP" id="MF_00930">
    <property type="entry name" value="GreB"/>
    <property type="match status" value="1"/>
</dbReference>
<comment type="function">
    <text evidence="4">Necessary for efficient RNA polymerase transcription elongation past template-encoded arresting sites. The arresting sites in DNA have the property of trapping a certain fraction of elongating RNA polymerases that pass through, resulting in locked ternary complexes. Cleavage of the nascent transcript by cleavage factors such as GreA or GreB allows the resumption of elongation from the new 3'terminus. GreB releases sequences of up to 9 nucleotides in length.</text>
</comment>
<reference evidence="8 9" key="1">
    <citation type="submission" date="2015-07" db="EMBL/GenBank/DDBJ databases">
        <title>Genome analysis of myxobacterium Chondromyces crocatus Cm c5 reveals a high potential for natural compound synthesis and the genetic basis for the loss of fruiting body formation.</title>
        <authorList>
            <person name="Zaburannyi N."/>
            <person name="Bunk B."/>
            <person name="Maier J."/>
            <person name="Overmann J."/>
            <person name="Mueller R."/>
        </authorList>
    </citation>
    <scope>NUCLEOTIDE SEQUENCE [LARGE SCALE GENOMIC DNA]</scope>
    <source>
        <strain evidence="8 9">Cm c5</strain>
    </source>
</reference>
<dbReference type="InterPro" id="IPR028624">
    <property type="entry name" value="Tscrpt_elong_fac_GreA/B"/>
</dbReference>
<keyword evidence="9" id="KW-1185">Reference proteome</keyword>
<dbReference type="InterPro" id="IPR022691">
    <property type="entry name" value="Tscrpt_elong_fac_GreA/B_N"/>
</dbReference>
<evidence type="ECO:0000259" key="6">
    <source>
        <dbReference type="Pfam" id="PF01272"/>
    </source>
</evidence>
<organism evidence="8 9">
    <name type="scientific">Chondromyces crocatus</name>
    <dbReference type="NCBI Taxonomy" id="52"/>
    <lineage>
        <taxon>Bacteria</taxon>
        <taxon>Pseudomonadati</taxon>
        <taxon>Myxococcota</taxon>
        <taxon>Polyangia</taxon>
        <taxon>Polyangiales</taxon>
        <taxon>Polyangiaceae</taxon>
        <taxon>Chondromyces</taxon>
    </lineage>
</organism>
<dbReference type="AlphaFoldDB" id="A0A0K1EHK9"/>
<keyword evidence="8" id="KW-0251">Elongation factor</keyword>
<evidence type="ECO:0000259" key="7">
    <source>
        <dbReference type="Pfam" id="PF03449"/>
    </source>
</evidence>
<keyword evidence="3 4" id="KW-0804">Transcription</keyword>
<dbReference type="PATRIC" id="fig|52.7.peg.4632"/>
<feature type="compositionally biased region" description="Basic and acidic residues" evidence="5">
    <location>
        <begin position="14"/>
        <end position="30"/>
    </location>
</feature>
<evidence type="ECO:0000313" key="8">
    <source>
        <dbReference type="EMBL" id="AKT40058.1"/>
    </source>
</evidence>
<comment type="similarity">
    <text evidence="4">Belongs to the GreA/GreB family. GreB subfamily.</text>
</comment>
<feature type="compositionally biased region" description="Acidic residues" evidence="5">
    <location>
        <begin position="177"/>
        <end position="193"/>
    </location>
</feature>
<dbReference type="KEGG" id="ccro:CMC5_042110"/>
<dbReference type="SUPFAM" id="SSF54534">
    <property type="entry name" value="FKBP-like"/>
    <property type="match status" value="1"/>
</dbReference>
<dbReference type="InterPro" id="IPR001437">
    <property type="entry name" value="Tscrpt_elong_fac_GreA/B_C"/>
</dbReference>
<evidence type="ECO:0000256" key="3">
    <source>
        <dbReference type="ARBA" id="ARBA00023163"/>
    </source>
</evidence>
<evidence type="ECO:0000256" key="1">
    <source>
        <dbReference type="ARBA" id="ARBA00023015"/>
    </source>
</evidence>
<feature type="compositionally biased region" description="Pro residues" evidence="5">
    <location>
        <begin position="160"/>
        <end position="169"/>
    </location>
</feature>
<evidence type="ECO:0000256" key="5">
    <source>
        <dbReference type="SAM" id="MobiDB-lite"/>
    </source>
</evidence>
<evidence type="ECO:0000256" key="2">
    <source>
        <dbReference type="ARBA" id="ARBA00023125"/>
    </source>
</evidence>
<keyword evidence="8" id="KW-0648">Protein biosynthesis</keyword>
<proteinExistence type="inferred from homology"/>
<gene>
    <name evidence="4 8" type="primary">greB</name>
    <name evidence="8" type="ORF">CMC5_042110</name>
</gene>
<keyword evidence="1 4" id="KW-0805">Transcription regulation</keyword>
<feature type="domain" description="Transcription elongation factor GreA/GreB N-terminal" evidence="7">
    <location>
        <begin position="5"/>
        <end position="73"/>
    </location>
</feature>
<keyword evidence="2 4" id="KW-0238">DNA-binding</keyword>
<dbReference type="STRING" id="52.CMC5_042110"/>
<dbReference type="PROSITE" id="PS00830">
    <property type="entry name" value="GREAB_2"/>
    <property type="match status" value="1"/>
</dbReference>
<dbReference type="RefSeq" id="WP_082362657.1">
    <property type="nucleotide sequence ID" value="NZ_CP012159.1"/>
</dbReference>
<dbReference type="GO" id="GO:0032784">
    <property type="term" value="P:regulation of DNA-templated transcription elongation"/>
    <property type="evidence" value="ECO:0007669"/>
    <property type="project" value="UniProtKB-UniRule"/>
</dbReference>
<dbReference type="InterPro" id="IPR036805">
    <property type="entry name" value="Tscrpt_elong_fac_GreA/B_N_sf"/>
</dbReference>
<dbReference type="GO" id="GO:0006354">
    <property type="term" value="P:DNA-templated transcription elongation"/>
    <property type="evidence" value="ECO:0007669"/>
    <property type="project" value="TreeGrafter"/>
</dbReference>